<dbReference type="EMBL" id="NBVN01000002">
    <property type="protein sequence ID" value="PUA33330.1"/>
    <property type="molecule type" value="Genomic_DNA"/>
</dbReference>
<proteinExistence type="predicted"/>
<dbReference type="PIRSF" id="PIRSF005285">
    <property type="entry name" value="tRNA_splic_archaea"/>
    <property type="match status" value="1"/>
</dbReference>
<dbReference type="InterPro" id="IPR016442">
    <property type="entry name" value="tRNA_splic_arch_short"/>
</dbReference>
<feature type="domain" description="tRNA intron endonuclease N-terminal" evidence="5">
    <location>
        <begin position="26"/>
        <end position="99"/>
    </location>
</feature>
<dbReference type="SUPFAM" id="SSF55267">
    <property type="entry name" value="tRNA-intron endonuclease N-terminal domain-like"/>
    <property type="match status" value="1"/>
</dbReference>
<comment type="function">
    <text evidence="3">Endonuclease that removes tRNA introns. Cleaves pre-tRNA at the 5'- and 3'-splice sites to release the intron. The products are an intron and two tRNA half-molecules bearing 2',3' cyclic phosphate and 5'-OH termini. Recognizes a pseudosymmetric substrate in which 2 bulged loops of 3 bases are separated by a stem of 4 bp.</text>
</comment>
<dbReference type="PANTHER" id="PTHR21227">
    <property type="entry name" value="TRNA-SPLICING ENDONUCLEASE SUBUNIT SEN2"/>
    <property type="match status" value="1"/>
</dbReference>
<organism evidence="6 7">
    <name type="scientific">Zestosphaera tikiterensis</name>
    <dbReference type="NCBI Taxonomy" id="1973259"/>
    <lineage>
        <taxon>Archaea</taxon>
        <taxon>Thermoproteota</taxon>
        <taxon>Thermoprotei</taxon>
        <taxon>Desulfurococcales</taxon>
        <taxon>Desulfurococcaceae</taxon>
        <taxon>Zestosphaera</taxon>
    </lineage>
</organism>
<dbReference type="Pfam" id="PF02778">
    <property type="entry name" value="tRNA_int_endo_N"/>
    <property type="match status" value="1"/>
</dbReference>
<dbReference type="Pfam" id="PF01974">
    <property type="entry name" value="tRNA_int_endo"/>
    <property type="match status" value="1"/>
</dbReference>
<dbReference type="InterPro" id="IPR006677">
    <property type="entry name" value="tRNA_intron_Endonuc_cat-like"/>
</dbReference>
<dbReference type="Gene3D" id="3.40.1170.20">
    <property type="entry name" value="tRNA intron endonuclease, N-terminal domain"/>
    <property type="match status" value="1"/>
</dbReference>
<protein>
    <submittedName>
        <fullName evidence="6">tRNA-intron lyase</fullName>
    </submittedName>
</protein>
<evidence type="ECO:0000256" key="3">
    <source>
        <dbReference type="ARBA" id="ARBA00024798"/>
    </source>
</evidence>
<accession>A0A2R7Y723</accession>
<dbReference type="InterPro" id="IPR006676">
    <property type="entry name" value="tRNA_splic"/>
</dbReference>
<keyword evidence="2 6" id="KW-0456">Lyase</keyword>
<dbReference type="PANTHER" id="PTHR21227:SF0">
    <property type="entry name" value="TRNA-SPLICING ENDONUCLEASE SUBUNIT SEN2"/>
    <property type="match status" value="1"/>
</dbReference>
<evidence type="ECO:0000256" key="2">
    <source>
        <dbReference type="ARBA" id="ARBA00023239"/>
    </source>
</evidence>
<reference evidence="6 7" key="1">
    <citation type="journal article" date="2018" name="Syst. Appl. Microbiol.">
        <title>A new symbiotic nanoarchaeote (Candidatus Nanoclepta minutus) and its host (Zestosphaera tikiterensis gen. nov., sp. nov.) from a New Zealand hot spring.</title>
        <authorList>
            <person name="St John E."/>
            <person name="Liu Y."/>
            <person name="Podar M."/>
            <person name="Stott M.B."/>
            <person name="Meneghin J."/>
            <person name="Chen Z."/>
            <person name="Lagutin K."/>
            <person name="Mitchell K."/>
            <person name="Reysenbach A.L."/>
        </authorList>
    </citation>
    <scope>NUCLEOTIDE SEQUENCE [LARGE SCALE GENOMIC DNA]</scope>
    <source>
        <strain evidence="6">NZ3</strain>
    </source>
</reference>
<dbReference type="GO" id="GO:0000213">
    <property type="term" value="F:tRNA-intron lyase activity"/>
    <property type="evidence" value="ECO:0007669"/>
    <property type="project" value="InterPro"/>
</dbReference>
<sequence length="202" mass="22833">MRQTFLRGWGQISGTSRYIGECPSGEAHLIGSKAVVFDVEVAKCLFEVGFFGKPLGVKKPKKYDLGRPLELSLVEAYYLQQKGVLAIVKDGVKLSQLEFEGLCEKLIPDFKELYEVYKELRDLGFVVRSALKYGSDFAIYRKAPGLEHAPYLVKVLKYDQVIDPGDLIGWGRLSHSVRKDLLLAILLPSGLKNYVLFKWFKP</sequence>
<evidence type="ECO:0000256" key="1">
    <source>
        <dbReference type="ARBA" id="ARBA00022694"/>
    </source>
</evidence>
<evidence type="ECO:0000313" key="6">
    <source>
        <dbReference type="EMBL" id="PUA33330.1"/>
    </source>
</evidence>
<dbReference type="InterPro" id="IPR006678">
    <property type="entry name" value="tRNA_intron_Endonuc_N"/>
</dbReference>
<feature type="domain" description="tRNA intron endonuclease catalytic" evidence="4">
    <location>
        <begin position="110"/>
        <end position="186"/>
    </location>
</feature>
<dbReference type="CDD" id="cd22363">
    <property type="entry name" value="tRNA-intron_lyase_C"/>
    <property type="match status" value="1"/>
</dbReference>
<dbReference type="InterPro" id="IPR036167">
    <property type="entry name" value="tRNA_intron_Endo_cat-like_sf"/>
</dbReference>
<dbReference type="InterPro" id="IPR011856">
    <property type="entry name" value="tRNA_endonuc-like_dom_sf"/>
</dbReference>
<dbReference type="NCBIfam" id="TIGR00324">
    <property type="entry name" value="endA"/>
    <property type="match status" value="1"/>
</dbReference>
<dbReference type="InterPro" id="IPR036740">
    <property type="entry name" value="tRNA_intron_Endonuc_N_sf"/>
</dbReference>
<dbReference type="FunFam" id="3.40.1350.10:FF:000006">
    <property type="entry name" value="tRNA-splicing endonuclease"/>
    <property type="match status" value="1"/>
</dbReference>
<evidence type="ECO:0000259" key="5">
    <source>
        <dbReference type="Pfam" id="PF02778"/>
    </source>
</evidence>
<evidence type="ECO:0000259" key="4">
    <source>
        <dbReference type="Pfam" id="PF01974"/>
    </source>
</evidence>
<dbReference type="GO" id="GO:0006388">
    <property type="term" value="P:tRNA splicing, via endonucleolytic cleavage and ligation"/>
    <property type="evidence" value="ECO:0007669"/>
    <property type="project" value="InterPro"/>
</dbReference>
<gene>
    <name evidence="6" type="ORF">B7O98_02565</name>
</gene>
<dbReference type="AlphaFoldDB" id="A0A2R7Y723"/>
<dbReference type="GO" id="GO:0003676">
    <property type="term" value="F:nucleic acid binding"/>
    <property type="evidence" value="ECO:0007669"/>
    <property type="project" value="InterPro"/>
</dbReference>
<dbReference type="GO" id="GO:0005737">
    <property type="term" value="C:cytoplasm"/>
    <property type="evidence" value="ECO:0007669"/>
    <property type="project" value="TreeGrafter"/>
</dbReference>
<dbReference type="SUPFAM" id="SSF53032">
    <property type="entry name" value="tRNA-intron endonuclease catalytic domain-like"/>
    <property type="match status" value="1"/>
</dbReference>
<evidence type="ECO:0000313" key="7">
    <source>
        <dbReference type="Proteomes" id="UP000244093"/>
    </source>
</evidence>
<dbReference type="Gene3D" id="3.40.1350.10">
    <property type="match status" value="1"/>
</dbReference>
<comment type="caution">
    <text evidence="6">The sequence shown here is derived from an EMBL/GenBank/DDBJ whole genome shotgun (WGS) entry which is preliminary data.</text>
</comment>
<keyword evidence="1" id="KW-0819">tRNA processing</keyword>
<name>A0A2R7Y723_9CREN</name>
<dbReference type="Proteomes" id="UP000244093">
    <property type="component" value="Unassembled WGS sequence"/>
</dbReference>